<dbReference type="Proteomes" id="UP000792457">
    <property type="component" value="Unassembled WGS sequence"/>
</dbReference>
<comment type="caution">
    <text evidence="7">The sequence shown here is derived from an EMBL/GenBank/DDBJ whole genome shotgun (WGS) entry which is preliminary data.</text>
</comment>
<evidence type="ECO:0000256" key="3">
    <source>
        <dbReference type="ARBA" id="ARBA00022989"/>
    </source>
</evidence>
<feature type="transmembrane region" description="Helical" evidence="5">
    <location>
        <begin position="316"/>
        <end position="338"/>
    </location>
</feature>
<evidence type="ECO:0000313" key="8">
    <source>
        <dbReference type="Proteomes" id="UP000792457"/>
    </source>
</evidence>
<feature type="transmembrane region" description="Helical" evidence="5">
    <location>
        <begin position="83"/>
        <end position="102"/>
    </location>
</feature>
<dbReference type="CDD" id="cd17317">
    <property type="entry name" value="MFS_SLC22"/>
    <property type="match status" value="1"/>
</dbReference>
<feature type="domain" description="Major facilitator superfamily (MFS) profile" evidence="6">
    <location>
        <begin position="1"/>
        <end position="456"/>
    </location>
</feature>
<reference evidence="7" key="1">
    <citation type="submission" date="2013-04" db="EMBL/GenBank/DDBJ databases">
        <authorList>
            <person name="Qu J."/>
            <person name="Murali S.C."/>
            <person name="Bandaranaike D."/>
            <person name="Bellair M."/>
            <person name="Blankenburg K."/>
            <person name="Chao H."/>
            <person name="Dinh H."/>
            <person name="Doddapaneni H."/>
            <person name="Downs B."/>
            <person name="Dugan-Rocha S."/>
            <person name="Elkadiri S."/>
            <person name="Gnanaolivu R.D."/>
            <person name="Hernandez B."/>
            <person name="Javaid M."/>
            <person name="Jayaseelan J.C."/>
            <person name="Lee S."/>
            <person name="Li M."/>
            <person name="Ming W."/>
            <person name="Munidasa M."/>
            <person name="Muniz J."/>
            <person name="Nguyen L."/>
            <person name="Ongeri F."/>
            <person name="Osuji N."/>
            <person name="Pu L.-L."/>
            <person name="Puazo M."/>
            <person name="Qu C."/>
            <person name="Quiroz J."/>
            <person name="Raj R."/>
            <person name="Weissenberger G."/>
            <person name="Xin Y."/>
            <person name="Zou X."/>
            <person name="Han Y."/>
            <person name="Richards S."/>
            <person name="Worley K."/>
            <person name="Muzny D."/>
            <person name="Gibbs R."/>
        </authorList>
    </citation>
    <scope>NUCLEOTIDE SEQUENCE</scope>
    <source>
        <strain evidence="7">Sampled in the wild</strain>
    </source>
</reference>
<feature type="transmembrane region" description="Helical" evidence="5">
    <location>
        <begin position="287"/>
        <end position="304"/>
    </location>
</feature>
<accession>A0A8K0K5E8</accession>
<protein>
    <recommendedName>
        <fullName evidence="6">Major facilitator superfamily (MFS) profile domain-containing protein</fullName>
    </recommendedName>
</protein>
<organism evidence="7 8">
    <name type="scientific">Ladona fulva</name>
    <name type="common">Scarce chaser dragonfly</name>
    <name type="synonym">Libellula fulva</name>
    <dbReference type="NCBI Taxonomy" id="123851"/>
    <lineage>
        <taxon>Eukaryota</taxon>
        <taxon>Metazoa</taxon>
        <taxon>Ecdysozoa</taxon>
        <taxon>Arthropoda</taxon>
        <taxon>Hexapoda</taxon>
        <taxon>Insecta</taxon>
        <taxon>Pterygota</taxon>
        <taxon>Palaeoptera</taxon>
        <taxon>Odonata</taxon>
        <taxon>Epiprocta</taxon>
        <taxon>Anisoptera</taxon>
        <taxon>Libelluloidea</taxon>
        <taxon>Libellulidae</taxon>
        <taxon>Ladona</taxon>
    </lineage>
</organism>
<evidence type="ECO:0000256" key="1">
    <source>
        <dbReference type="ARBA" id="ARBA00004141"/>
    </source>
</evidence>
<dbReference type="AlphaFoldDB" id="A0A8K0K5E8"/>
<sequence>MFHEMKALGIPKTEDGSYDSCNMYGVNFSEILNKSRGSIPEADSEWPKIRCKNGWEYDHSEIPYPTITSEMNWVCDKSALPSFAQSAYFIGAIVGGLVFGWIADRYGRIPVLVITNLLGAFAGLATAYLSTSFWAFCTLRFLVGLAFDNCFTMMYILVLEYVGPSWRTFVANMSIAIYFTLGTISLPWMAYLISDWRLFTIASSAPLLLAVLTPWLVPESARWLVSQGKVDKAIVIMKKFEKINRKHVDPKIYEEFRESCQRIKKEDEEEKTYSIIDLFKTPRMRRITILLVLIWMIISLGYDGHVRSVGNLGYDVFVTFTVACATEFPADTTLIFVLDKWGRRWLACGTLIVSGLFSILSTAAPPGGFAATLAIMGRFSINISYNIGLQYAAEILPTVVRAQGVAFIHIMGYVANLISPFVVYLAIINPILPLLVLGILSFIGGVLALFLPETLDKELPTTLQDGEDFGRDQKFWEFPCCGNKSVSDEVVIVSQVGQSNFYRGHNHRVSNRSSIRGELYRSRLLSHGQQSMRKRTKTFPAIEMESQSKAPSDLNQSV</sequence>
<dbReference type="Pfam" id="PF00083">
    <property type="entry name" value="Sugar_tr"/>
    <property type="match status" value="1"/>
</dbReference>
<name>A0A8K0K5E8_LADFU</name>
<dbReference type="InterPro" id="IPR036259">
    <property type="entry name" value="MFS_trans_sf"/>
</dbReference>
<evidence type="ECO:0000313" key="7">
    <source>
        <dbReference type="EMBL" id="KAG8228027.1"/>
    </source>
</evidence>
<keyword evidence="8" id="KW-1185">Reference proteome</keyword>
<feature type="transmembrane region" description="Helical" evidence="5">
    <location>
        <begin position="141"/>
        <end position="162"/>
    </location>
</feature>
<dbReference type="Gene3D" id="1.20.1250.20">
    <property type="entry name" value="MFS general substrate transporter like domains"/>
    <property type="match status" value="1"/>
</dbReference>
<dbReference type="PROSITE" id="PS50850">
    <property type="entry name" value="MFS"/>
    <property type="match status" value="1"/>
</dbReference>
<evidence type="ECO:0000256" key="5">
    <source>
        <dbReference type="SAM" id="Phobius"/>
    </source>
</evidence>
<dbReference type="InterPro" id="IPR005829">
    <property type="entry name" value="Sugar_transporter_CS"/>
</dbReference>
<dbReference type="GO" id="GO:0022857">
    <property type="term" value="F:transmembrane transporter activity"/>
    <property type="evidence" value="ECO:0007669"/>
    <property type="project" value="InterPro"/>
</dbReference>
<keyword evidence="3 5" id="KW-1133">Transmembrane helix</keyword>
<keyword evidence="2 5" id="KW-0812">Transmembrane</keyword>
<comment type="subcellular location">
    <subcellularLocation>
        <location evidence="1">Membrane</location>
        <topology evidence="1">Multi-pass membrane protein</topology>
    </subcellularLocation>
</comment>
<reference evidence="7" key="2">
    <citation type="submission" date="2017-10" db="EMBL/GenBank/DDBJ databases">
        <title>Ladona fulva Genome sequencing and assembly.</title>
        <authorList>
            <person name="Murali S."/>
            <person name="Richards S."/>
            <person name="Bandaranaike D."/>
            <person name="Bellair M."/>
            <person name="Blankenburg K."/>
            <person name="Chao H."/>
            <person name="Dinh H."/>
            <person name="Doddapaneni H."/>
            <person name="Dugan-Rocha S."/>
            <person name="Elkadiri S."/>
            <person name="Gnanaolivu R."/>
            <person name="Hernandez B."/>
            <person name="Skinner E."/>
            <person name="Javaid M."/>
            <person name="Lee S."/>
            <person name="Li M."/>
            <person name="Ming W."/>
            <person name="Munidasa M."/>
            <person name="Muniz J."/>
            <person name="Nguyen L."/>
            <person name="Hughes D."/>
            <person name="Osuji N."/>
            <person name="Pu L.-L."/>
            <person name="Puazo M."/>
            <person name="Qu C."/>
            <person name="Quiroz J."/>
            <person name="Raj R."/>
            <person name="Weissenberger G."/>
            <person name="Xin Y."/>
            <person name="Zou X."/>
            <person name="Han Y."/>
            <person name="Worley K."/>
            <person name="Muzny D."/>
            <person name="Gibbs R."/>
        </authorList>
    </citation>
    <scope>NUCLEOTIDE SEQUENCE</scope>
    <source>
        <strain evidence="7">Sampled in the wild</strain>
    </source>
</reference>
<dbReference type="InterPro" id="IPR005828">
    <property type="entry name" value="MFS_sugar_transport-like"/>
</dbReference>
<keyword evidence="4 5" id="KW-0472">Membrane</keyword>
<gene>
    <name evidence="7" type="ORF">J437_LFUL003663</name>
</gene>
<evidence type="ECO:0000256" key="2">
    <source>
        <dbReference type="ARBA" id="ARBA00022692"/>
    </source>
</evidence>
<feature type="transmembrane region" description="Helical" evidence="5">
    <location>
        <begin position="431"/>
        <end position="451"/>
    </location>
</feature>
<dbReference type="PROSITE" id="PS00216">
    <property type="entry name" value="SUGAR_TRANSPORT_1"/>
    <property type="match status" value="1"/>
</dbReference>
<feature type="transmembrane region" description="Helical" evidence="5">
    <location>
        <begin position="109"/>
        <end position="129"/>
    </location>
</feature>
<evidence type="ECO:0000259" key="6">
    <source>
        <dbReference type="PROSITE" id="PS50850"/>
    </source>
</evidence>
<dbReference type="SUPFAM" id="SSF103473">
    <property type="entry name" value="MFS general substrate transporter"/>
    <property type="match status" value="1"/>
</dbReference>
<dbReference type="InterPro" id="IPR020846">
    <property type="entry name" value="MFS_dom"/>
</dbReference>
<dbReference type="PANTHER" id="PTHR24064">
    <property type="entry name" value="SOLUTE CARRIER FAMILY 22 MEMBER"/>
    <property type="match status" value="1"/>
</dbReference>
<feature type="transmembrane region" description="Helical" evidence="5">
    <location>
        <begin position="196"/>
        <end position="217"/>
    </location>
</feature>
<feature type="transmembrane region" description="Helical" evidence="5">
    <location>
        <begin position="405"/>
        <end position="425"/>
    </location>
</feature>
<proteinExistence type="predicted"/>
<dbReference type="EMBL" id="KZ308356">
    <property type="protein sequence ID" value="KAG8228027.1"/>
    <property type="molecule type" value="Genomic_DNA"/>
</dbReference>
<feature type="transmembrane region" description="Helical" evidence="5">
    <location>
        <begin position="345"/>
        <end position="364"/>
    </location>
</feature>
<dbReference type="GO" id="GO:0016020">
    <property type="term" value="C:membrane"/>
    <property type="evidence" value="ECO:0007669"/>
    <property type="project" value="UniProtKB-SubCell"/>
</dbReference>
<feature type="transmembrane region" description="Helical" evidence="5">
    <location>
        <begin position="169"/>
        <end position="190"/>
    </location>
</feature>
<evidence type="ECO:0000256" key="4">
    <source>
        <dbReference type="ARBA" id="ARBA00023136"/>
    </source>
</evidence>
<dbReference type="OrthoDB" id="6884957at2759"/>